<gene>
    <name evidence="1" type="ORF">SAMN05421856_101326</name>
</gene>
<organism evidence="1 2">
    <name type="scientific">Chryseobacterium taichungense</name>
    <dbReference type="NCBI Taxonomy" id="295069"/>
    <lineage>
        <taxon>Bacteria</taxon>
        <taxon>Pseudomonadati</taxon>
        <taxon>Bacteroidota</taxon>
        <taxon>Flavobacteriia</taxon>
        <taxon>Flavobacteriales</taxon>
        <taxon>Weeksellaceae</taxon>
        <taxon>Chryseobacterium group</taxon>
        <taxon>Chryseobacterium</taxon>
    </lineage>
</organism>
<dbReference type="RefSeq" id="WP_089998093.1">
    <property type="nucleotide sequence ID" value="NZ_FOBV01000001.1"/>
</dbReference>
<dbReference type="OrthoDB" id="773318at2"/>
<sequence>METGNCSEENERQYSKKLTPEKVVIILAKHGTKVSAEEAEIILKFMIKIADVAVNQYLSVAKD</sequence>
<dbReference type="Proteomes" id="UP000199450">
    <property type="component" value="Unassembled WGS sequence"/>
</dbReference>
<dbReference type="STRING" id="295069.SAMN05421856_101326"/>
<accession>A0A1H7VY01</accession>
<dbReference type="AlphaFoldDB" id="A0A1H7VY01"/>
<proteinExistence type="predicted"/>
<evidence type="ECO:0000313" key="1">
    <source>
        <dbReference type="EMBL" id="SEM13729.1"/>
    </source>
</evidence>
<name>A0A1H7VY01_9FLAO</name>
<protein>
    <submittedName>
        <fullName evidence="1">Uncharacterized protein</fullName>
    </submittedName>
</protein>
<dbReference type="EMBL" id="FOBV01000001">
    <property type="protein sequence ID" value="SEM13729.1"/>
    <property type="molecule type" value="Genomic_DNA"/>
</dbReference>
<evidence type="ECO:0000313" key="2">
    <source>
        <dbReference type="Proteomes" id="UP000199450"/>
    </source>
</evidence>
<keyword evidence="2" id="KW-1185">Reference proteome</keyword>
<reference evidence="2" key="1">
    <citation type="submission" date="2016-10" db="EMBL/GenBank/DDBJ databases">
        <authorList>
            <person name="Varghese N."/>
            <person name="Submissions S."/>
        </authorList>
    </citation>
    <scope>NUCLEOTIDE SEQUENCE [LARGE SCALE GENOMIC DNA]</scope>
    <source>
        <strain evidence="2">DSM 17453</strain>
    </source>
</reference>